<evidence type="ECO:0000313" key="2">
    <source>
        <dbReference type="EMBL" id="KAL2043687.1"/>
    </source>
</evidence>
<evidence type="ECO:0000256" key="1">
    <source>
        <dbReference type="SAM" id="MobiDB-lite"/>
    </source>
</evidence>
<name>A0ABR4ACY5_9LECA</name>
<feature type="region of interest" description="Disordered" evidence="1">
    <location>
        <begin position="37"/>
        <end position="65"/>
    </location>
</feature>
<gene>
    <name evidence="2" type="ORF">ABVK25_012525</name>
</gene>
<proteinExistence type="predicted"/>
<sequence length="65" mass="7007">MIEAIKHSPEPMEIKNEAKKKGNLWVSLVISLRGEETKRAEAAGAEGGASSKFKQKDAQAPLSLT</sequence>
<dbReference type="Proteomes" id="UP001590951">
    <property type="component" value="Unassembled WGS sequence"/>
</dbReference>
<organism evidence="2 3">
    <name type="scientific">Lepraria finkii</name>
    <dbReference type="NCBI Taxonomy" id="1340010"/>
    <lineage>
        <taxon>Eukaryota</taxon>
        <taxon>Fungi</taxon>
        <taxon>Dikarya</taxon>
        <taxon>Ascomycota</taxon>
        <taxon>Pezizomycotina</taxon>
        <taxon>Lecanoromycetes</taxon>
        <taxon>OSLEUM clade</taxon>
        <taxon>Lecanoromycetidae</taxon>
        <taxon>Lecanorales</taxon>
        <taxon>Lecanorineae</taxon>
        <taxon>Stereocaulaceae</taxon>
        <taxon>Lepraria</taxon>
    </lineage>
</organism>
<dbReference type="EMBL" id="JBHFEH010000243">
    <property type="protein sequence ID" value="KAL2043687.1"/>
    <property type="molecule type" value="Genomic_DNA"/>
</dbReference>
<accession>A0ABR4ACY5</accession>
<protein>
    <submittedName>
        <fullName evidence="2">Uncharacterized protein</fullName>
    </submittedName>
</protein>
<evidence type="ECO:0000313" key="3">
    <source>
        <dbReference type="Proteomes" id="UP001590951"/>
    </source>
</evidence>
<keyword evidence="3" id="KW-1185">Reference proteome</keyword>
<reference evidence="2 3" key="1">
    <citation type="submission" date="2024-09" db="EMBL/GenBank/DDBJ databases">
        <title>Rethinking Asexuality: The Enigmatic Case of Functional Sexual Genes in Lepraria (Stereocaulaceae).</title>
        <authorList>
            <person name="Doellman M."/>
            <person name="Sun Y."/>
            <person name="Barcenas-Pena A."/>
            <person name="Lumbsch H.T."/>
            <person name="Grewe F."/>
        </authorList>
    </citation>
    <scope>NUCLEOTIDE SEQUENCE [LARGE SCALE GENOMIC DNA]</scope>
    <source>
        <strain evidence="2 3">Grewe 0041</strain>
    </source>
</reference>
<comment type="caution">
    <text evidence="2">The sequence shown here is derived from an EMBL/GenBank/DDBJ whole genome shotgun (WGS) entry which is preliminary data.</text>
</comment>